<sequence>MVANFSGLLAIATIAIASVAAQAPTSNLLNGACVTNYDASVDYFPQKLNTAEDKATFFTIEYHNNYKTVINHRSGVSYTLVQCGTPAPANADNSTRVREIPVTKVAAMETTAVPYLELLGVGNSIKLIADGSLISSSCFQKYLASGDITQLSATNETLQAQQIAAIQVQFGTNPYEPYDTNSSVSTSSAYEPDVLGRASWISYYAAFYNMEATANELSQKMIDNYNRLKTAASGYSKKPVVAWTEYDAPSQYNNNTGSYNLKNDSFKVGLTNDAGAAMVNTEKATYKTSAELLAALTNVDILIDETYIGPEMKDFMKNYGLSEADQSKYKFLANKKVFREDGIMTESGGYDWFEAPVAMADALLEDMINVVNKDAPSSQFNRNWLRNIATAESIKYTTVNNCTWTENAPRPDMATEFNGGAFTLADDSSSSAATITRTNIMAIVVSIASFIYLA</sequence>
<keyword evidence="1" id="KW-0732">Signal</keyword>
<feature type="signal peptide" evidence="1">
    <location>
        <begin position="1"/>
        <end position="21"/>
    </location>
</feature>
<dbReference type="PANTHER" id="PTHR38360">
    <property type="entry name" value="OS03G0120000 PROTEIN"/>
    <property type="match status" value="1"/>
</dbReference>
<comment type="caution">
    <text evidence="2">The sequence shown here is derived from an EMBL/GenBank/DDBJ whole genome shotgun (WGS) entry which is preliminary data.</text>
</comment>
<dbReference type="EMBL" id="JAEPRD010000213">
    <property type="protein sequence ID" value="KAG2193857.1"/>
    <property type="molecule type" value="Genomic_DNA"/>
</dbReference>
<evidence type="ECO:0000256" key="1">
    <source>
        <dbReference type="SAM" id="SignalP"/>
    </source>
</evidence>
<dbReference type="PANTHER" id="PTHR38360:SF1">
    <property type="entry name" value="F12P19.7"/>
    <property type="match status" value="1"/>
</dbReference>
<dbReference type="SUPFAM" id="SSF53807">
    <property type="entry name" value="Helical backbone' metal receptor"/>
    <property type="match status" value="1"/>
</dbReference>
<feature type="chain" id="PRO_5034568315" description="Periplasmic binding protein" evidence="1">
    <location>
        <begin position="22"/>
        <end position="454"/>
    </location>
</feature>
<evidence type="ECO:0000313" key="3">
    <source>
        <dbReference type="Proteomes" id="UP000603453"/>
    </source>
</evidence>
<proteinExistence type="predicted"/>
<name>A0A8H7QK77_9FUNG</name>
<organism evidence="2 3">
    <name type="scientific">Mucor saturninus</name>
    <dbReference type="NCBI Taxonomy" id="64648"/>
    <lineage>
        <taxon>Eukaryota</taxon>
        <taxon>Fungi</taxon>
        <taxon>Fungi incertae sedis</taxon>
        <taxon>Mucoromycota</taxon>
        <taxon>Mucoromycotina</taxon>
        <taxon>Mucoromycetes</taxon>
        <taxon>Mucorales</taxon>
        <taxon>Mucorineae</taxon>
        <taxon>Mucoraceae</taxon>
        <taxon>Mucor</taxon>
    </lineage>
</organism>
<dbReference type="OrthoDB" id="409848at2759"/>
<keyword evidence="3" id="KW-1185">Reference proteome</keyword>
<accession>A0A8H7QK77</accession>
<reference evidence="2" key="1">
    <citation type="submission" date="2020-12" db="EMBL/GenBank/DDBJ databases">
        <title>Metabolic potential, ecology and presence of endohyphal bacteria is reflected in genomic diversity of Mucoromycotina.</title>
        <authorList>
            <person name="Muszewska A."/>
            <person name="Okrasinska A."/>
            <person name="Steczkiewicz K."/>
            <person name="Drgas O."/>
            <person name="Orlowska M."/>
            <person name="Perlinska-Lenart U."/>
            <person name="Aleksandrzak-Piekarczyk T."/>
            <person name="Szatraj K."/>
            <person name="Zielenkiewicz U."/>
            <person name="Pilsyk S."/>
            <person name="Malc E."/>
            <person name="Mieczkowski P."/>
            <person name="Kruszewska J.S."/>
            <person name="Biernat P."/>
            <person name="Pawlowska J."/>
        </authorList>
    </citation>
    <scope>NUCLEOTIDE SEQUENCE</scope>
    <source>
        <strain evidence="2">WA0000017839</strain>
    </source>
</reference>
<dbReference type="AlphaFoldDB" id="A0A8H7QK77"/>
<evidence type="ECO:0000313" key="2">
    <source>
        <dbReference type="EMBL" id="KAG2193857.1"/>
    </source>
</evidence>
<gene>
    <name evidence="2" type="ORF">INT47_010002</name>
</gene>
<protein>
    <recommendedName>
        <fullName evidence="4">Periplasmic binding protein</fullName>
    </recommendedName>
</protein>
<dbReference type="Proteomes" id="UP000603453">
    <property type="component" value="Unassembled WGS sequence"/>
</dbReference>
<evidence type="ECO:0008006" key="4">
    <source>
        <dbReference type="Google" id="ProtNLM"/>
    </source>
</evidence>